<dbReference type="Proteomes" id="UP000569951">
    <property type="component" value="Unassembled WGS sequence"/>
</dbReference>
<dbReference type="EMBL" id="JACHHG010000003">
    <property type="protein sequence ID" value="MBB6097523.1"/>
    <property type="molecule type" value="Genomic_DNA"/>
</dbReference>
<dbReference type="Gene3D" id="3.40.50.10860">
    <property type="entry name" value="Leucine Dehydrogenase, chain A, domain 1"/>
    <property type="match status" value="1"/>
</dbReference>
<sequence length="261" mass="27011">MRARPLALIGPELDALLAPLHDLLRAENLDLWPVPVRCDDPARTLTALGDLGFAGALLGRSVQETMLDAAARSTLEARRAGRADALNLTAGGYEAGYALEEALQRSLEAAHFNALGARLLVVGAGGALAAGAQLARLGFASVTVAADDLPDAQAALRGLPAGVKAYATSLRQEALAATAVHSDLIVNVGGSAGLPPAWLQPYHTLLDLEERPELHAALQRAGGSGLSAQDVRARRLGLRLAQVAGRSPDADALREIALLEG</sequence>
<dbReference type="SUPFAM" id="SSF51735">
    <property type="entry name" value="NAD(P)-binding Rossmann-fold domains"/>
    <property type="match status" value="1"/>
</dbReference>
<organism evidence="1 2">
    <name type="scientific">Deinobacterium chartae</name>
    <dbReference type="NCBI Taxonomy" id="521158"/>
    <lineage>
        <taxon>Bacteria</taxon>
        <taxon>Thermotogati</taxon>
        <taxon>Deinococcota</taxon>
        <taxon>Deinococci</taxon>
        <taxon>Deinococcales</taxon>
        <taxon>Deinococcaceae</taxon>
        <taxon>Deinobacterium</taxon>
    </lineage>
</organism>
<evidence type="ECO:0000313" key="2">
    <source>
        <dbReference type="Proteomes" id="UP000569951"/>
    </source>
</evidence>
<accession>A0A841HXE3</accession>
<dbReference type="AlphaFoldDB" id="A0A841HXE3"/>
<dbReference type="InterPro" id="IPR036291">
    <property type="entry name" value="NAD(P)-bd_dom_sf"/>
</dbReference>
<gene>
    <name evidence="1" type="ORF">HNR42_000940</name>
</gene>
<protein>
    <submittedName>
        <fullName evidence="1">Shikimate 5-dehydrogenase</fullName>
    </submittedName>
</protein>
<dbReference type="Gene3D" id="3.40.50.720">
    <property type="entry name" value="NAD(P)-binding Rossmann-like Domain"/>
    <property type="match status" value="1"/>
</dbReference>
<keyword evidence="2" id="KW-1185">Reference proteome</keyword>
<dbReference type="RefSeq" id="WP_183985055.1">
    <property type="nucleotide sequence ID" value="NZ_JACHHG010000003.1"/>
</dbReference>
<reference evidence="1 2" key="1">
    <citation type="submission" date="2020-08" db="EMBL/GenBank/DDBJ databases">
        <title>Genomic Encyclopedia of Type Strains, Phase IV (KMG-IV): sequencing the most valuable type-strain genomes for metagenomic binning, comparative biology and taxonomic classification.</title>
        <authorList>
            <person name="Goeker M."/>
        </authorList>
    </citation>
    <scope>NUCLEOTIDE SEQUENCE [LARGE SCALE GENOMIC DNA]</scope>
    <source>
        <strain evidence="1 2">DSM 21458</strain>
    </source>
</reference>
<proteinExistence type="predicted"/>
<comment type="caution">
    <text evidence="1">The sequence shown here is derived from an EMBL/GenBank/DDBJ whole genome shotgun (WGS) entry which is preliminary data.</text>
</comment>
<evidence type="ECO:0000313" key="1">
    <source>
        <dbReference type="EMBL" id="MBB6097523.1"/>
    </source>
</evidence>
<name>A0A841HXE3_9DEIO</name>